<dbReference type="GO" id="GO:0016491">
    <property type="term" value="F:oxidoreductase activity"/>
    <property type="evidence" value="ECO:0007669"/>
    <property type="project" value="InterPro"/>
</dbReference>
<feature type="binding site" evidence="11">
    <location>
        <position position="69"/>
    </location>
    <ligand>
        <name>FMN</name>
        <dbReference type="ChEBI" id="CHEBI:58210"/>
    </ligand>
</feature>
<gene>
    <name evidence="11" type="primary">fni</name>
    <name evidence="13" type="ORF">SAMN05421790_10697</name>
</gene>
<keyword evidence="7 11" id="KW-0521">NADP</keyword>
<keyword evidence="14" id="KW-1185">Reference proteome</keyword>
<comment type="cofactor">
    <cofactor evidence="11">
        <name>NADPH</name>
        <dbReference type="ChEBI" id="CHEBI:57783"/>
    </cofactor>
</comment>
<dbReference type="Gene3D" id="3.20.20.70">
    <property type="entry name" value="Aldolase class I"/>
    <property type="match status" value="1"/>
</dbReference>
<dbReference type="PIRSF" id="PIRSF003314">
    <property type="entry name" value="IPP_isomerase"/>
    <property type="match status" value="1"/>
</dbReference>
<keyword evidence="9 11" id="KW-0413">Isomerase</keyword>
<evidence type="ECO:0000256" key="7">
    <source>
        <dbReference type="ARBA" id="ARBA00022857"/>
    </source>
</evidence>
<dbReference type="InterPro" id="IPR013785">
    <property type="entry name" value="Aldolase_TIM"/>
</dbReference>
<comment type="subunit">
    <text evidence="10 11">Homooctamer. Dimer of tetramers.</text>
</comment>
<dbReference type="SUPFAM" id="SSF51395">
    <property type="entry name" value="FMN-linked oxidoreductases"/>
    <property type="match status" value="1"/>
</dbReference>
<evidence type="ECO:0000259" key="12">
    <source>
        <dbReference type="Pfam" id="PF01070"/>
    </source>
</evidence>
<feature type="domain" description="FMN-dependent dehydrogenase" evidence="12">
    <location>
        <begin position="179"/>
        <end position="338"/>
    </location>
</feature>
<evidence type="ECO:0000256" key="1">
    <source>
        <dbReference type="ARBA" id="ARBA00001917"/>
    </source>
</evidence>
<comment type="cofactor">
    <cofactor evidence="1 11">
        <name>FMN</name>
        <dbReference type="ChEBI" id="CHEBI:58210"/>
    </cofactor>
</comment>
<sequence length="347" mass="37359">MESNENQTEKRKSEHIEIVLNRKVSGSGITTGFEKYRFVHQALPETRYTDISLATNFLGKSLKVPFLISSMTGGTDKAAKINQNLAAAAQARGWAMGLGSVRAAIEHPDTAATFNVRKVAPTIPILANLGAVQLNYGYGVDHCRQAVELSEADGLVFHLNSLQEVFQPEGNTDFRNLLRKLEDLCSVLEVPVGVKEVGWGIDGESARRLFDVGVDFVDVAGAGGTSWSQVEKYRSENPLLFQAAEAFESWGHPTSECIREGRALNPEGTLIASGGLNNGVDGAKAIALGADLAGYGRSLLKAATAPTPDAIASQLERIETECRIAMFGTGIDRIEALKGTERIKKVE</sequence>
<evidence type="ECO:0000256" key="10">
    <source>
        <dbReference type="ARBA" id="ARBA00025810"/>
    </source>
</evidence>
<feature type="binding site" evidence="11">
    <location>
        <begin position="100"/>
        <end position="102"/>
    </location>
    <ligand>
        <name>substrate</name>
    </ligand>
</feature>
<keyword evidence="4 11" id="KW-0288">FMN</keyword>
<comment type="function">
    <text evidence="11">Involved in the biosynthesis of isoprenoids. Catalyzes the 1,3-allylic rearrangement of the homoallylic substrate isopentenyl (IPP) to its allylic isomer, dimethylallyl diphosphate (DMAPP).</text>
</comment>
<evidence type="ECO:0000256" key="9">
    <source>
        <dbReference type="ARBA" id="ARBA00023235"/>
    </source>
</evidence>
<dbReference type="GO" id="GO:0000287">
    <property type="term" value="F:magnesium ion binding"/>
    <property type="evidence" value="ECO:0007669"/>
    <property type="project" value="UniProtKB-UniRule"/>
</dbReference>
<dbReference type="InterPro" id="IPR011179">
    <property type="entry name" value="IPdP_isomerase"/>
</dbReference>
<feature type="binding site" evidence="11">
    <location>
        <position position="128"/>
    </location>
    <ligand>
        <name>FMN</name>
        <dbReference type="ChEBI" id="CHEBI:58210"/>
    </ligand>
</feature>
<feature type="binding site" evidence="11">
    <location>
        <begin position="70"/>
        <end position="72"/>
    </location>
    <ligand>
        <name>FMN</name>
        <dbReference type="ChEBI" id="CHEBI:58210"/>
    </ligand>
</feature>
<dbReference type="CDD" id="cd02811">
    <property type="entry name" value="IDI-2_FMN"/>
    <property type="match status" value="1"/>
</dbReference>
<evidence type="ECO:0000256" key="2">
    <source>
        <dbReference type="ARBA" id="ARBA00022490"/>
    </source>
</evidence>
<evidence type="ECO:0000256" key="5">
    <source>
        <dbReference type="ARBA" id="ARBA00022723"/>
    </source>
</evidence>
<dbReference type="GO" id="GO:0005737">
    <property type="term" value="C:cytoplasm"/>
    <property type="evidence" value="ECO:0007669"/>
    <property type="project" value="UniProtKB-SubCell"/>
</dbReference>
<feature type="binding site" evidence="11">
    <location>
        <position position="164"/>
    </location>
    <ligand>
        <name>Mg(2+)</name>
        <dbReference type="ChEBI" id="CHEBI:18420"/>
    </ligand>
</feature>
<evidence type="ECO:0000256" key="8">
    <source>
        <dbReference type="ARBA" id="ARBA00023229"/>
    </source>
</evidence>
<feature type="binding site" evidence="11">
    <location>
        <position position="225"/>
    </location>
    <ligand>
        <name>FMN</name>
        <dbReference type="ChEBI" id="CHEBI:58210"/>
    </ligand>
</feature>
<keyword evidence="3 11" id="KW-0285">Flavoprotein</keyword>
<feature type="binding site" evidence="11">
    <location>
        <position position="195"/>
    </location>
    <ligand>
        <name>FMN</name>
        <dbReference type="ChEBI" id="CHEBI:58210"/>
    </ligand>
</feature>
<proteinExistence type="inferred from homology"/>
<dbReference type="Pfam" id="PF01070">
    <property type="entry name" value="FMN_dh"/>
    <property type="match status" value="2"/>
</dbReference>
<feature type="binding site" evidence="11">
    <location>
        <position position="100"/>
    </location>
    <ligand>
        <name>FMN</name>
        <dbReference type="ChEBI" id="CHEBI:58210"/>
    </ligand>
</feature>
<comment type="caution">
    <text evidence="11">Lacks conserved residue(s) required for the propagation of feature annotation.</text>
</comment>
<dbReference type="GO" id="GO:0070402">
    <property type="term" value="F:NADPH binding"/>
    <property type="evidence" value="ECO:0007669"/>
    <property type="project" value="UniProtKB-UniRule"/>
</dbReference>
<dbReference type="EC" id="5.3.3.2" evidence="11"/>
<dbReference type="GO" id="GO:0004452">
    <property type="term" value="F:isopentenyl-diphosphate delta-isomerase activity"/>
    <property type="evidence" value="ECO:0007669"/>
    <property type="project" value="UniProtKB-UniRule"/>
</dbReference>
<feature type="binding site" evidence="11">
    <location>
        <position position="163"/>
    </location>
    <ligand>
        <name>substrate</name>
    </ligand>
</feature>
<dbReference type="PANTHER" id="PTHR43665:SF1">
    <property type="entry name" value="ISOPENTENYL-DIPHOSPHATE DELTA-ISOMERASE"/>
    <property type="match status" value="1"/>
</dbReference>
<keyword evidence="8 11" id="KW-0414">Isoprene biosynthesis</keyword>
<dbReference type="AlphaFoldDB" id="A0A1N7MHW7"/>
<organism evidence="13 14">
    <name type="scientific">Kroppenstedtia eburnea</name>
    <dbReference type="NCBI Taxonomy" id="714067"/>
    <lineage>
        <taxon>Bacteria</taxon>
        <taxon>Bacillati</taxon>
        <taxon>Bacillota</taxon>
        <taxon>Bacilli</taxon>
        <taxon>Bacillales</taxon>
        <taxon>Thermoactinomycetaceae</taxon>
        <taxon>Kroppenstedtia</taxon>
    </lineage>
</organism>
<dbReference type="Proteomes" id="UP000186795">
    <property type="component" value="Unassembled WGS sequence"/>
</dbReference>
<evidence type="ECO:0000256" key="4">
    <source>
        <dbReference type="ARBA" id="ARBA00022643"/>
    </source>
</evidence>
<comment type="catalytic activity">
    <reaction evidence="11">
        <text>isopentenyl diphosphate = dimethylallyl diphosphate</text>
        <dbReference type="Rhea" id="RHEA:23284"/>
        <dbReference type="ChEBI" id="CHEBI:57623"/>
        <dbReference type="ChEBI" id="CHEBI:128769"/>
        <dbReference type="EC" id="5.3.3.2"/>
    </reaction>
</comment>
<accession>A0A1N7MHW7</accession>
<comment type="similarity">
    <text evidence="11">Belongs to the IPP isomerase type 2 family.</text>
</comment>
<dbReference type="OrthoDB" id="9795032at2"/>
<dbReference type="GO" id="GO:0010181">
    <property type="term" value="F:FMN binding"/>
    <property type="evidence" value="ECO:0007669"/>
    <property type="project" value="UniProtKB-UniRule"/>
</dbReference>
<protein>
    <recommendedName>
        <fullName evidence="11">Isopentenyl-diphosphate delta-isomerase</fullName>
        <shortName evidence="11">IPP isomerase</shortName>
        <ecNumber evidence="11">5.3.3.2</ecNumber>
    </recommendedName>
    <alternativeName>
        <fullName evidence="11">Isopentenyl diphosphate:dimethylallyl diphosphate isomerase</fullName>
    </alternativeName>
    <alternativeName>
        <fullName evidence="11">Isopentenyl pyrophosphate isomerase</fullName>
    </alternativeName>
    <alternativeName>
        <fullName evidence="11">Type 2 isopentenyl diphosphate isomerase</fullName>
        <shortName evidence="11">IDI-2</shortName>
    </alternativeName>
</protein>
<dbReference type="PANTHER" id="PTHR43665">
    <property type="entry name" value="ISOPENTENYL-DIPHOSPHATE DELTA-ISOMERASE"/>
    <property type="match status" value="1"/>
</dbReference>
<comment type="subcellular location">
    <subcellularLocation>
        <location evidence="11">Cytoplasm</location>
    </subcellularLocation>
</comment>
<keyword evidence="2 11" id="KW-0963">Cytoplasm</keyword>
<dbReference type="NCBIfam" id="TIGR02151">
    <property type="entry name" value="IPP_isom_2"/>
    <property type="match status" value="1"/>
</dbReference>
<comment type="cofactor">
    <cofactor evidence="11">
        <name>Mg(2+)</name>
        <dbReference type="ChEBI" id="CHEBI:18420"/>
    </cofactor>
</comment>
<dbReference type="GO" id="GO:0008299">
    <property type="term" value="P:isoprenoid biosynthetic process"/>
    <property type="evidence" value="ECO:0007669"/>
    <property type="project" value="UniProtKB-UniRule"/>
</dbReference>
<name>A0A1N7MHW7_9BACL</name>
<evidence type="ECO:0000256" key="3">
    <source>
        <dbReference type="ARBA" id="ARBA00022630"/>
    </source>
</evidence>
<dbReference type="HAMAP" id="MF_00354">
    <property type="entry name" value="Idi_2"/>
    <property type="match status" value="1"/>
</dbReference>
<reference evidence="14" key="1">
    <citation type="submission" date="2017-01" db="EMBL/GenBank/DDBJ databases">
        <authorList>
            <person name="Varghese N."/>
            <person name="Submissions S."/>
        </authorList>
    </citation>
    <scope>NUCLEOTIDE SEQUENCE [LARGE SCALE GENOMIC DNA]</scope>
    <source>
        <strain evidence="14">DSM 45196</strain>
    </source>
</reference>
<dbReference type="InterPro" id="IPR000262">
    <property type="entry name" value="FMN-dep_DH"/>
</dbReference>
<keyword evidence="6 11" id="KW-0460">Magnesium</keyword>
<dbReference type="EMBL" id="FTOD01000006">
    <property type="protein sequence ID" value="SIS85509.1"/>
    <property type="molecule type" value="Genomic_DNA"/>
</dbReference>
<evidence type="ECO:0000313" key="13">
    <source>
        <dbReference type="EMBL" id="SIS85509.1"/>
    </source>
</evidence>
<dbReference type="RefSeq" id="WP_009711924.1">
    <property type="nucleotide sequence ID" value="NZ_CP048103.1"/>
</dbReference>
<keyword evidence="5 11" id="KW-0479">Metal-binding</keyword>
<evidence type="ECO:0000313" key="14">
    <source>
        <dbReference type="Proteomes" id="UP000186795"/>
    </source>
</evidence>
<feature type="binding site" evidence="11">
    <location>
        <begin position="11"/>
        <end position="12"/>
    </location>
    <ligand>
        <name>substrate</name>
    </ligand>
</feature>
<feature type="domain" description="FMN-dependent dehydrogenase" evidence="12">
    <location>
        <begin position="18"/>
        <end position="102"/>
    </location>
</feature>
<evidence type="ECO:0000256" key="11">
    <source>
        <dbReference type="HAMAP-Rule" id="MF_00354"/>
    </source>
</evidence>
<evidence type="ECO:0000256" key="6">
    <source>
        <dbReference type="ARBA" id="ARBA00022842"/>
    </source>
</evidence>